<dbReference type="AlphaFoldDB" id="D2TX96"/>
<gene>
    <name evidence="1" type="ORF">ARN_07090</name>
</gene>
<sequence length="59" mass="6902">MIRNRKVNPINFRKLLLLSIKKRVIKRIVKVDICGNLASTLKIKIFNKSENINNNNKII</sequence>
<protein>
    <submittedName>
        <fullName evidence="1">Uncharacterized protein</fullName>
    </submittedName>
</protein>
<dbReference type="EMBL" id="FN545167">
    <property type="protein sequence ID" value="CBA72003.1"/>
    <property type="molecule type" value="Genomic_DNA"/>
</dbReference>
<accession>D2TX96</accession>
<organism evidence="1">
    <name type="scientific">Arsenophonus nasoniae</name>
    <name type="common">son-killer infecting Nasonia vitripennis</name>
    <dbReference type="NCBI Taxonomy" id="638"/>
    <lineage>
        <taxon>Bacteria</taxon>
        <taxon>Pseudomonadati</taxon>
        <taxon>Pseudomonadota</taxon>
        <taxon>Gammaproteobacteria</taxon>
        <taxon>Enterobacterales</taxon>
        <taxon>Morganellaceae</taxon>
        <taxon>Arsenophonus</taxon>
    </lineage>
</organism>
<proteinExistence type="predicted"/>
<reference evidence="1" key="1">
    <citation type="journal article" date="2010" name="Insect Mol. Biol.">
        <title>The draft genome sequence of Arsenophonus nasoniae, son-killer bacterium of Nasonia vitripennis, reveals genes associated with virulence and symbiosis.</title>
        <authorList>
            <person name="Wilkes T."/>
            <person name="Darby A.C."/>
            <person name="Choi J."/>
            <person name="Colborne J.K."/>
            <person name="Werren J.H."/>
            <person name="Hurst G.D.D."/>
        </authorList>
    </citation>
    <scope>NUCLEOTIDE SEQUENCE</scope>
</reference>
<evidence type="ECO:0000313" key="1">
    <source>
        <dbReference type="EMBL" id="CBA72003.1"/>
    </source>
</evidence>
<name>D2TX96_9GAMM</name>